<dbReference type="EMBL" id="JAKILB010000004">
    <property type="protein sequence ID" value="MCL1138557.1"/>
    <property type="molecule type" value="Genomic_DNA"/>
</dbReference>
<dbReference type="AlphaFoldDB" id="A0A9X2CE34"/>
<protein>
    <submittedName>
        <fullName evidence="2">DUF2971 domain-containing protein</fullName>
    </submittedName>
</protein>
<accession>A0A9X2CE34</accession>
<organism evidence="2 3">
    <name type="scientific">Shewanella pneumatophori</name>
    <dbReference type="NCBI Taxonomy" id="314092"/>
    <lineage>
        <taxon>Bacteria</taxon>
        <taxon>Pseudomonadati</taxon>
        <taxon>Pseudomonadota</taxon>
        <taxon>Gammaproteobacteria</taxon>
        <taxon>Alteromonadales</taxon>
        <taxon>Shewanellaceae</taxon>
        <taxon>Shewanella</taxon>
    </lineage>
</organism>
<dbReference type="Proteomes" id="UP001139293">
    <property type="component" value="Unassembled WGS sequence"/>
</dbReference>
<keyword evidence="3" id="KW-1185">Reference proteome</keyword>
<keyword evidence="1" id="KW-0732">Signal</keyword>
<proteinExistence type="predicted"/>
<dbReference type="Pfam" id="PF11185">
    <property type="entry name" value="DUF2971"/>
    <property type="match status" value="1"/>
</dbReference>
<reference evidence="2" key="1">
    <citation type="submission" date="2022-01" db="EMBL/GenBank/DDBJ databases">
        <title>Whole genome-based taxonomy of the Shewanellaceae.</title>
        <authorList>
            <person name="Martin-Rodriguez A.J."/>
        </authorList>
    </citation>
    <scope>NUCLEOTIDE SEQUENCE</scope>
    <source>
        <strain evidence="2">KCTC 23973</strain>
    </source>
</reference>
<name>A0A9X2CE34_9GAMM</name>
<dbReference type="InterPro" id="IPR021352">
    <property type="entry name" value="DUF2971"/>
</dbReference>
<evidence type="ECO:0000313" key="2">
    <source>
        <dbReference type="EMBL" id="MCL1138557.1"/>
    </source>
</evidence>
<dbReference type="RefSeq" id="WP_248949592.1">
    <property type="nucleotide sequence ID" value="NZ_JAKILB010000004.1"/>
</dbReference>
<feature type="chain" id="PRO_5040933438" evidence="1">
    <location>
        <begin position="26"/>
        <end position="272"/>
    </location>
</feature>
<evidence type="ECO:0000256" key="1">
    <source>
        <dbReference type="SAM" id="SignalP"/>
    </source>
</evidence>
<gene>
    <name evidence="2" type="ORF">L2740_08380</name>
</gene>
<feature type="signal peptide" evidence="1">
    <location>
        <begin position="1"/>
        <end position="25"/>
    </location>
</feature>
<comment type="caution">
    <text evidence="2">The sequence shown here is derived from an EMBL/GenBank/DDBJ whole genome shotgun (WGS) entry which is preliminary data.</text>
</comment>
<sequence>MMLYKYMSFNSAILMLRNLSLGFSALEDLNDPFEGTNFGFSDTGSISPRNAVRVFKGHFSREYAVSSLTRNPLNSLMWSHYGDSHRGVVIGIDAEECGLISNEEFIIPAQLGEIIYVSTKNKNLNGVPSQRHLDELRSSMVFSAEIKNYLKQAFLYKSLEWGYEEEVRVIKSLTNFKFSYHSTETQLLTSDGRWNKVRNNYLGQPLFCYKIPESGIKEIYLGANVYRNVARIEEGVNEQLAKDNLDFLKSFSCKVFRCEPDVQTWDIMSVEL</sequence>
<evidence type="ECO:0000313" key="3">
    <source>
        <dbReference type="Proteomes" id="UP001139293"/>
    </source>
</evidence>